<dbReference type="InterPro" id="IPR050093">
    <property type="entry name" value="ABC_SmlMolc_Importer"/>
</dbReference>
<dbReference type="RefSeq" id="WP_244762046.1">
    <property type="nucleotide sequence ID" value="NZ_JALJCJ010000004.1"/>
</dbReference>
<proteinExistence type="inferred from homology"/>
<evidence type="ECO:0000256" key="3">
    <source>
        <dbReference type="ARBA" id="ARBA00022741"/>
    </source>
</evidence>
<evidence type="ECO:0000313" key="9">
    <source>
        <dbReference type="EMBL" id="MDO6120497.1"/>
    </source>
</evidence>
<evidence type="ECO:0000256" key="6">
    <source>
        <dbReference type="ARBA" id="ARBA00023136"/>
    </source>
</evidence>
<dbReference type="Gene3D" id="2.40.50.100">
    <property type="match status" value="1"/>
</dbReference>
<dbReference type="PANTHER" id="PTHR42781:SF4">
    <property type="entry name" value="SPERMIDINE_PUTRESCINE IMPORT ATP-BINDING PROTEIN POTA"/>
    <property type="match status" value="1"/>
</dbReference>
<dbReference type="GO" id="GO:0005524">
    <property type="term" value="F:ATP binding"/>
    <property type="evidence" value="ECO:0007669"/>
    <property type="project" value="UniProtKB-KW"/>
</dbReference>
<keyword evidence="3 7" id="KW-0547">Nucleotide-binding</keyword>
<dbReference type="Pfam" id="PF00005">
    <property type="entry name" value="ABC_tran"/>
    <property type="match status" value="1"/>
</dbReference>
<keyword evidence="10" id="KW-1185">Reference proteome</keyword>
<comment type="function">
    <text evidence="7">Part of the ABC transporter complex PotABCD involved in spermidine/putrescine import. Responsible for energy coupling to the transport system.</text>
</comment>
<organism evidence="9 10">
    <name type="scientific">Shinella curvata</name>
    <dbReference type="NCBI Taxonomy" id="1817964"/>
    <lineage>
        <taxon>Bacteria</taxon>
        <taxon>Pseudomonadati</taxon>
        <taxon>Pseudomonadota</taxon>
        <taxon>Alphaproteobacteria</taxon>
        <taxon>Hyphomicrobiales</taxon>
        <taxon>Rhizobiaceae</taxon>
        <taxon>Shinella</taxon>
    </lineage>
</organism>
<protein>
    <recommendedName>
        <fullName evidence="7">Spermidine/putrescine import ATP-binding protein PotA</fullName>
        <ecNumber evidence="7">7.6.2.11</ecNumber>
    </recommendedName>
</protein>
<keyword evidence="2 7" id="KW-1003">Cell membrane</keyword>
<dbReference type="InterPro" id="IPR017871">
    <property type="entry name" value="ABC_transporter-like_CS"/>
</dbReference>
<dbReference type="SMART" id="SM00382">
    <property type="entry name" value="AAA"/>
    <property type="match status" value="1"/>
</dbReference>
<dbReference type="InterPro" id="IPR027417">
    <property type="entry name" value="P-loop_NTPase"/>
</dbReference>
<name>A0ABT8XA22_9HYPH</name>
<reference evidence="9" key="1">
    <citation type="submission" date="2022-04" db="EMBL/GenBank/DDBJ databases">
        <title>Shinella lacus sp. nov., a novel member of the genus Shinella from water.</title>
        <authorList>
            <person name="Deng Y."/>
        </authorList>
    </citation>
    <scope>NUCLEOTIDE SEQUENCE</scope>
    <source>
        <strain evidence="9">JCM 31239</strain>
    </source>
</reference>
<evidence type="ECO:0000256" key="2">
    <source>
        <dbReference type="ARBA" id="ARBA00022475"/>
    </source>
</evidence>
<evidence type="ECO:0000256" key="1">
    <source>
        <dbReference type="ARBA" id="ARBA00022448"/>
    </source>
</evidence>
<comment type="catalytic activity">
    <reaction evidence="7">
        <text>ATP + H2O + polyamine-[polyamine-binding protein]Side 1 = ADP + phosphate + polyamineSide 2 + [polyamine-binding protein]Side 1.</text>
        <dbReference type="EC" id="7.6.2.11"/>
    </reaction>
</comment>
<comment type="subunit">
    <text evidence="7">The complex is composed of two ATP-binding proteins (PotA), two transmembrane proteins (PotB and PotC) and a solute-binding protein (PotD).</text>
</comment>
<evidence type="ECO:0000256" key="5">
    <source>
        <dbReference type="ARBA" id="ARBA00022967"/>
    </source>
</evidence>
<keyword evidence="6 7" id="KW-0472">Membrane</keyword>
<comment type="similarity">
    <text evidence="7">Belongs to the ABC transporter superfamily. Spermidine/putrescine importer (TC 3.A.1.11.1) family.</text>
</comment>
<evidence type="ECO:0000256" key="7">
    <source>
        <dbReference type="RuleBase" id="RU364083"/>
    </source>
</evidence>
<dbReference type="Pfam" id="PF08402">
    <property type="entry name" value="TOBE_2"/>
    <property type="match status" value="1"/>
</dbReference>
<dbReference type="InterPro" id="IPR003439">
    <property type="entry name" value="ABC_transporter-like_ATP-bd"/>
</dbReference>
<dbReference type="EC" id="7.6.2.11" evidence="7"/>
<gene>
    <name evidence="7" type="primary">potA</name>
    <name evidence="9" type="ORF">GB928_004800</name>
</gene>
<dbReference type="SUPFAM" id="SSF50331">
    <property type="entry name" value="MOP-like"/>
    <property type="match status" value="1"/>
</dbReference>
<dbReference type="PROSITE" id="PS50893">
    <property type="entry name" value="ABC_TRANSPORTER_2"/>
    <property type="match status" value="1"/>
</dbReference>
<dbReference type="NCBIfam" id="TIGR01187">
    <property type="entry name" value="potA"/>
    <property type="match status" value="1"/>
</dbReference>
<dbReference type="SUPFAM" id="SSF52540">
    <property type="entry name" value="P-loop containing nucleoside triphosphate hydrolases"/>
    <property type="match status" value="1"/>
</dbReference>
<dbReference type="InterPro" id="IPR013611">
    <property type="entry name" value="Transp-assoc_OB_typ2"/>
</dbReference>
<dbReference type="InterPro" id="IPR012340">
    <property type="entry name" value="NA-bd_OB-fold"/>
</dbReference>
<dbReference type="Proteomes" id="UP001177080">
    <property type="component" value="Unassembled WGS sequence"/>
</dbReference>
<dbReference type="PROSITE" id="PS00211">
    <property type="entry name" value="ABC_TRANSPORTER_1"/>
    <property type="match status" value="1"/>
</dbReference>
<dbReference type="InterPro" id="IPR005893">
    <property type="entry name" value="PotA-like"/>
</dbReference>
<accession>A0ABT8XA22</accession>
<dbReference type="Gene3D" id="3.40.50.300">
    <property type="entry name" value="P-loop containing nucleotide triphosphate hydrolases"/>
    <property type="match status" value="1"/>
</dbReference>
<evidence type="ECO:0000313" key="10">
    <source>
        <dbReference type="Proteomes" id="UP001177080"/>
    </source>
</evidence>
<dbReference type="InterPro" id="IPR003593">
    <property type="entry name" value="AAA+_ATPase"/>
</dbReference>
<keyword evidence="4 7" id="KW-0067">ATP-binding</keyword>
<dbReference type="InterPro" id="IPR008995">
    <property type="entry name" value="Mo/tungstate-bd_C_term_dom"/>
</dbReference>
<feature type="domain" description="ABC transporter" evidence="8">
    <location>
        <begin position="9"/>
        <end position="239"/>
    </location>
</feature>
<keyword evidence="1 7" id="KW-0813">Transport</keyword>
<comment type="caution">
    <text evidence="9">The sequence shown here is derived from an EMBL/GenBank/DDBJ whole genome shotgun (WGS) entry which is preliminary data.</text>
</comment>
<evidence type="ECO:0000259" key="8">
    <source>
        <dbReference type="PROSITE" id="PS50893"/>
    </source>
</evidence>
<evidence type="ECO:0000256" key="4">
    <source>
        <dbReference type="ARBA" id="ARBA00022840"/>
    </source>
</evidence>
<dbReference type="PANTHER" id="PTHR42781">
    <property type="entry name" value="SPERMIDINE/PUTRESCINE IMPORT ATP-BINDING PROTEIN POTA"/>
    <property type="match status" value="1"/>
</dbReference>
<dbReference type="EMBL" id="WHSC02000002">
    <property type="protein sequence ID" value="MDO6120497.1"/>
    <property type="molecule type" value="Genomic_DNA"/>
</dbReference>
<sequence length="371" mass="40624">MNASSNPILRIEGVGKAFGPVTAVDNVTLDIRENEFFALLGPSGCGKTTLLRMLAGFESPNAGRILLEGKDISPLPPEKRPLNLMFQSYALFPHMTVRQNLSYGLEMERLDKAVIRRRVDETLATTDLTQFADRKPEQLSGGQKQRVALARALVKRPKVLLLDEPLGALDKKLREKMQLELKRMQHEASITFIIVTHDQEEALVMADRMAILRDGRLLQVGAPEEVYERPADRFVANFIGVMNFIEGAVGADGLFRAEGLEVKATGNAGPATLAVRPENIVIGPPGDQPVSGAIVDIAYHGLDRVLHVKTAATATPLQVRIPASGAGNWKIGDALSLKIDPAKCRLFQSIKRGTPCPRPLHSSRKRPSARR</sequence>
<dbReference type="Gene3D" id="2.40.50.140">
    <property type="entry name" value="Nucleic acid-binding proteins"/>
    <property type="match status" value="1"/>
</dbReference>
<keyword evidence="5 7" id="KW-1278">Translocase</keyword>